<dbReference type="Proteomes" id="UP001626550">
    <property type="component" value="Unassembled WGS sequence"/>
</dbReference>
<dbReference type="EMBL" id="JBJKFK010006425">
    <property type="protein sequence ID" value="KAL3307818.1"/>
    <property type="molecule type" value="Genomic_DNA"/>
</dbReference>
<evidence type="ECO:0000313" key="2">
    <source>
        <dbReference type="Proteomes" id="UP001626550"/>
    </source>
</evidence>
<proteinExistence type="predicted"/>
<protein>
    <submittedName>
        <fullName evidence="1">Uncharacterized protein</fullName>
    </submittedName>
</protein>
<sequence length="83" mass="9195">MSKAIRGKLDELHKLMNDEAGKKGERNRWLCCPDLAIILASPHTHALASCLAAIKMHYAVIYSSLAICNAVNIIHSFTYPKSE</sequence>
<comment type="caution">
    <text evidence="1">The sequence shown here is derived from an EMBL/GenBank/DDBJ whole genome shotgun (WGS) entry which is preliminary data.</text>
</comment>
<reference evidence="1 2" key="1">
    <citation type="submission" date="2024-11" db="EMBL/GenBank/DDBJ databases">
        <title>Adaptive evolution of stress response genes in parasites aligns with host niche diversity.</title>
        <authorList>
            <person name="Hahn C."/>
            <person name="Resl P."/>
        </authorList>
    </citation>
    <scope>NUCLEOTIDE SEQUENCE [LARGE SCALE GENOMIC DNA]</scope>
    <source>
        <strain evidence="1">EGGRZ-B1_66</strain>
        <tissue evidence="1">Body</tissue>
    </source>
</reference>
<evidence type="ECO:0000313" key="1">
    <source>
        <dbReference type="EMBL" id="KAL3307818.1"/>
    </source>
</evidence>
<dbReference type="AlphaFoldDB" id="A0ABD2PLI0"/>
<keyword evidence="2" id="KW-1185">Reference proteome</keyword>
<accession>A0ABD2PLI0</accession>
<name>A0ABD2PLI0_9PLAT</name>
<gene>
    <name evidence="1" type="ORF">Ciccas_013658</name>
</gene>
<organism evidence="1 2">
    <name type="scientific">Cichlidogyrus casuarinus</name>
    <dbReference type="NCBI Taxonomy" id="1844966"/>
    <lineage>
        <taxon>Eukaryota</taxon>
        <taxon>Metazoa</taxon>
        <taxon>Spiralia</taxon>
        <taxon>Lophotrochozoa</taxon>
        <taxon>Platyhelminthes</taxon>
        <taxon>Monogenea</taxon>
        <taxon>Monopisthocotylea</taxon>
        <taxon>Dactylogyridea</taxon>
        <taxon>Ancyrocephalidae</taxon>
        <taxon>Cichlidogyrus</taxon>
    </lineage>
</organism>